<protein>
    <recommendedName>
        <fullName evidence="8">Sugar transporter SemiSWEET</fullName>
    </recommendedName>
</protein>
<dbReference type="GO" id="GO:0016020">
    <property type="term" value="C:membrane"/>
    <property type="evidence" value="ECO:0007669"/>
    <property type="project" value="UniProtKB-SubCell"/>
</dbReference>
<evidence type="ECO:0000256" key="4">
    <source>
        <dbReference type="ARBA" id="ARBA00023136"/>
    </source>
</evidence>
<feature type="transmembrane region" description="Helical" evidence="5">
    <location>
        <begin position="37"/>
        <end position="56"/>
    </location>
</feature>
<organism evidence="6 7">
    <name type="scientific">Segetibacter aerophilus</name>
    <dbReference type="NCBI Taxonomy" id="670293"/>
    <lineage>
        <taxon>Bacteria</taxon>
        <taxon>Pseudomonadati</taxon>
        <taxon>Bacteroidota</taxon>
        <taxon>Chitinophagia</taxon>
        <taxon>Chitinophagales</taxon>
        <taxon>Chitinophagaceae</taxon>
        <taxon>Segetibacter</taxon>
    </lineage>
</organism>
<sequence>MNWISVAGLVAAFCTTVSFVPQAFQTIRTKDTSSISLAMYWLFTFGTLTWFLYGLYTKNLPVVLANAVTFLLSATILYFKIRNGSKDKKAVS</sequence>
<evidence type="ECO:0000313" key="7">
    <source>
        <dbReference type="Proteomes" id="UP000321513"/>
    </source>
</evidence>
<reference evidence="6 7" key="1">
    <citation type="submission" date="2019-07" db="EMBL/GenBank/DDBJ databases">
        <title>Whole genome shotgun sequence of Segetibacter aerophilus NBRC 106135.</title>
        <authorList>
            <person name="Hosoyama A."/>
            <person name="Uohara A."/>
            <person name="Ohji S."/>
            <person name="Ichikawa N."/>
        </authorList>
    </citation>
    <scope>NUCLEOTIDE SEQUENCE [LARGE SCALE GENOMIC DNA]</scope>
    <source>
        <strain evidence="6 7">NBRC 106135</strain>
    </source>
</reference>
<dbReference type="EMBL" id="BJYT01000009">
    <property type="protein sequence ID" value="GEO10198.1"/>
    <property type="molecule type" value="Genomic_DNA"/>
</dbReference>
<evidence type="ECO:0000256" key="3">
    <source>
        <dbReference type="ARBA" id="ARBA00022989"/>
    </source>
</evidence>
<keyword evidence="3 5" id="KW-1133">Transmembrane helix</keyword>
<comment type="caution">
    <text evidence="6">The sequence shown here is derived from an EMBL/GenBank/DDBJ whole genome shotgun (WGS) entry which is preliminary data.</text>
</comment>
<dbReference type="AlphaFoldDB" id="A0A512BE06"/>
<keyword evidence="7" id="KW-1185">Reference proteome</keyword>
<feature type="transmembrane region" description="Helical" evidence="5">
    <location>
        <begin position="6"/>
        <end position="25"/>
    </location>
</feature>
<dbReference type="RefSeq" id="WP_147204304.1">
    <property type="nucleotide sequence ID" value="NZ_BJYT01000009.1"/>
</dbReference>
<dbReference type="OrthoDB" id="122062at2"/>
<evidence type="ECO:0000313" key="6">
    <source>
        <dbReference type="EMBL" id="GEO10198.1"/>
    </source>
</evidence>
<evidence type="ECO:0000256" key="1">
    <source>
        <dbReference type="ARBA" id="ARBA00004141"/>
    </source>
</evidence>
<gene>
    <name evidence="6" type="ORF">SAE01_26940</name>
</gene>
<keyword evidence="2 5" id="KW-0812">Transmembrane</keyword>
<comment type="subcellular location">
    <subcellularLocation>
        <location evidence="1">Membrane</location>
        <topology evidence="1">Multi-pass membrane protein</topology>
    </subcellularLocation>
</comment>
<dbReference type="NCBIfam" id="NF037968">
    <property type="entry name" value="SemiSWEET_2"/>
    <property type="match status" value="1"/>
</dbReference>
<evidence type="ECO:0008006" key="8">
    <source>
        <dbReference type="Google" id="ProtNLM"/>
    </source>
</evidence>
<dbReference type="Proteomes" id="UP000321513">
    <property type="component" value="Unassembled WGS sequence"/>
</dbReference>
<name>A0A512BE06_9BACT</name>
<feature type="transmembrane region" description="Helical" evidence="5">
    <location>
        <begin position="62"/>
        <end position="79"/>
    </location>
</feature>
<dbReference type="GO" id="GO:0051119">
    <property type="term" value="F:sugar transmembrane transporter activity"/>
    <property type="evidence" value="ECO:0007669"/>
    <property type="project" value="InterPro"/>
</dbReference>
<evidence type="ECO:0000256" key="2">
    <source>
        <dbReference type="ARBA" id="ARBA00022692"/>
    </source>
</evidence>
<proteinExistence type="predicted"/>
<accession>A0A512BE06</accession>
<dbReference type="Gene3D" id="1.20.1280.290">
    <property type="match status" value="1"/>
</dbReference>
<dbReference type="InterPro" id="IPR006603">
    <property type="entry name" value="PQ-loop_rpt"/>
</dbReference>
<dbReference type="Pfam" id="PF04193">
    <property type="entry name" value="PQ-loop"/>
    <property type="match status" value="1"/>
</dbReference>
<dbReference type="InterPro" id="IPR047662">
    <property type="entry name" value="SemiSWEET"/>
</dbReference>
<evidence type="ECO:0000256" key="5">
    <source>
        <dbReference type="SAM" id="Phobius"/>
    </source>
</evidence>
<keyword evidence="4 5" id="KW-0472">Membrane</keyword>